<dbReference type="InterPro" id="IPR049012">
    <property type="entry name" value="Mutator_transp_dom"/>
</dbReference>
<gene>
    <name evidence="3" type="ORF">BRAFLDRAFT_97278</name>
</gene>
<evidence type="ECO:0000313" key="3">
    <source>
        <dbReference type="EMBL" id="EEN68751.1"/>
    </source>
</evidence>
<feature type="domain" description="Mutator-like transposase" evidence="2">
    <location>
        <begin position="143"/>
        <end position="285"/>
    </location>
</feature>
<proteinExistence type="predicted"/>
<accession>C3XT18</accession>
<dbReference type="PANTHER" id="PTHR31751">
    <property type="entry name" value="SI:CH211-108C17.2-RELATED-RELATED"/>
    <property type="match status" value="1"/>
</dbReference>
<dbReference type="AlphaFoldDB" id="C3XT18"/>
<evidence type="ECO:0000259" key="2">
    <source>
        <dbReference type="Pfam" id="PF20700"/>
    </source>
</evidence>
<organism>
    <name type="scientific">Branchiostoma floridae</name>
    <name type="common">Florida lancelet</name>
    <name type="synonym">Amphioxus</name>
    <dbReference type="NCBI Taxonomy" id="7739"/>
    <lineage>
        <taxon>Eukaryota</taxon>
        <taxon>Metazoa</taxon>
        <taxon>Chordata</taxon>
        <taxon>Cephalochordata</taxon>
        <taxon>Leptocardii</taxon>
        <taxon>Amphioxiformes</taxon>
        <taxon>Branchiostomatidae</taxon>
        <taxon>Branchiostoma</taxon>
    </lineage>
</organism>
<name>C3XT18_BRAFL</name>
<feature type="region of interest" description="Disordered" evidence="1">
    <location>
        <begin position="592"/>
        <end position="649"/>
    </location>
</feature>
<dbReference type="EMBL" id="GG666461">
    <property type="protein sequence ID" value="EEN68751.1"/>
    <property type="molecule type" value="Genomic_DNA"/>
</dbReference>
<feature type="compositionally biased region" description="Polar residues" evidence="1">
    <location>
        <begin position="639"/>
        <end position="649"/>
    </location>
</feature>
<dbReference type="Pfam" id="PF20700">
    <property type="entry name" value="Mutator"/>
    <property type="match status" value="1"/>
</dbReference>
<sequence>MLRAADVIAQRVRAEKRKSQPSEQQDAVRQRNKRRKEREDQGVVTKPYNLSIHGTKQEQEDFMLRLKSICTKMGETHGKRLTYRETLLQAMSAWLKSHDEENDHRLDLDCGGAGLPFRARNGFSAASPATKDEPMFLATVTAINHLSDQLQDHARSCQEQLVVKKKNGVHMQGHAGKLTLCCSAKHNVYWDSSPHFYGKFLVNYRMAHAYFTSGIRPLQYKKICDAAGMGKIVDKTLRERYQPVYSEVVEEFAEASMAQALQEETAIQVMVDGEDFAGISIMSDARHCWRKNAMFSDVAFLGDRTHRVIKLITVSQDEEQYSQNHELVGTQQFYEWADENAVNILVHAHDNNKSVNKLVENRAAQGHRCVNGNDTWHATKGIARGMKKITMGPKYKERVTWHPELSDKAGSIKTHVYWAMKNCALDPERLRGYIDNIIKHYKNDHTGCHHTSNCRISGDAYKPSKVLIQDPKAEKLLVDFLHQTVVYKNAENYVHAKDTHYVESFNNALLVYHDKRIAFGKEAYLLRINLAILDWNENVDRDHTSEWRCEDAAAPRRREPKKQLVEKKYTFRKEVWNEFMRRVYMPNLADDTVHDQAPAGNLDQPPADNHDQPPADNHDQPPADNHDQPPADNHDQPPAGSQDQAPEDA</sequence>
<reference evidence="3" key="1">
    <citation type="journal article" date="2008" name="Nature">
        <title>The amphioxus genome and the evolution of the chordate karyotype.</title>
        <authorList>
            <consortium name="US DOE Joint Genome Institute (JGI-PGF)"/>
            <person name="Putnam N.H."/>
            <person name="Butts T."/>
            <person name="Ferrier D.E.K."/>
            <person name="Furlong R.F."/>
            <person name="Hellsten U."/>
            <person name="Kawashima T."/>
            <person name="Robinson-Rechavi M."/>
            <person name="Shoguchi E."/>
            <person name="Terry A."/>
            <person name="Yu J.-K."/>
            <person name="Benito-Gutierrez E.L."/>
            <person name="Dubchak I."/>
            <person name="Garcia-Fernandez J."/>
            <person name="Gibson-Brown J.J."/>
            <person name="Grigoriev I.V."/>
            <person name="Horton A.C."/>
            <person name="de Jong P.J."/>
            <person name="Jurka J."/>
            <person name="Kapitonov V.V."/>
            <person name="Kohara Y."/>
            <person name="Kuroki Y."/>
            <person name="Lindquist E."/>
            <person name="Lucas S."/>
            <person name="Osoegawa K."/>
            <person name="Pennacchio L.A."/>
            <person name="Salamov A.A."/>
            <person name="Satou Y."/>
            <person name="Sauka-Spengler T."/>
            <person name="Schmutz J."/>
            <person name="Shin-I T."/>
            <person name="Toyoda A."/>
            <person name="Bronner-Fraser M."/>
            <person name="Fujiyama A."/>
            <person name="Holland L.Z."/>
            <person name="Holland P.W.H."/>
            <person name="Satoh N."/>
            <person name="Rokhsar D.S."/>
        </authorList>
    </citation>
    <scope>NUCLEOTIDE SEQUENCE [LARGE SCALE GENOMIC DNA]</scope>
    <source>
        <strain evidence="3">S238N-H82</strain>
        <tissue evidence="3">Testes</tissue>
    </source>
</reference>
<protein>
    <recommendedName>
        <fullName evidence="2">Mutator-like transposase domain-containing protein</fullName>
    </recommendedName>
</protein>
<evidence type="ECO:0000256" key="1">
    <source>
        <dbReference type="SAM" id="MobiDB-lite"/>
    </source>
</evidence>
<dbReference type="InParanoid" id="C3XT18"/>
<feature type="region of interest" description="Disordered" evidence="1">
    <location>
        <begin position="8"/>
        <end position="46"/>
    </location>
</feature>
<dbReference type="PANTHER" id="PTHR31751:SF7">
    <property type="entry name" value="THAP-TYPE DOMAIN-CONTAINING PROTEIN"/>
    <property type="match status" value="1"/>
</dbReference>
<feature type="compositionally biased region" description="Basic and acidic residues" evidence="1">
    <location>
        <begin position="608"/>
        <end position="635"/>
    </location>
</feature>